<dbReference type="STRING" id="196109.A0A136IRL0"/>
<evidence type="ECO:0000313" key="5">
    <source>
        <dbReference type="Proteomes" id="UP000070501"/>
    </source>
</evidence>
<dbReference type="GO" id="GO:0003824">
    <property type="term" value="F:catalytic activity"/>
    <property type="evidence" value="ECO:0007669"/>
    <property type="project" value="InterPro"/>
</dbReference>
<evidence type="ECO:0000256" key="1">
    <source>
        <dbReference type="ARBA" id="ARBA00009199"/>
    </source>
</evidence>
<dbReference type="PROSITE" id="PS00571">
    <property type="entry name" value="AMIDASES"/>
    <property type="match status" value="1"/>
</dbReference>
<dbReference type="Gene3D" id="3.90.1300.10">
    <property type="entry name" value="Amidase signature (AS) domain"/>
    <property type="match status" value="1"/>
</dbReference>
<organism evidence="4 5">
    <name type="scientific">Microdochium bolleyi</name>
    <dbReference type="NCBI Taxonomy" id="196109"/>
    <lineage>
        <taxon>Eukaryota</taxon>
        <taxon>Fungi</taxon>
        <taxon>Dikarya</taxon>
        <taxon>Ascomycota</taxon>
        <taxon>Pezizomycotina</taxon>
        <taxon>Sordariomycetes</taxon>
        <taxon>Xylariomycetidae</taxon>
        <taxon>Xylariales</taxon>
        <taxon>Microdochiaceae</taxon>
        <taxon>Microdochium</taxon>
    </lineage>
</organism>
<dbReference type="Proteomes" id="UP000070501">
    <property type="component" value="Unassembled WGS sequence"/>
</dbReference>
<dbReference type="InterPro" id="IPR000120">
    <property type="entry name" value="Amidase"/>
</dbReference>
<dbReference type="PANTHER" id="PTHR11895:SF67">
    <property type="entry name" value="AMIDASE DOMAIN-CONTAINING PROTEIN"/>
    <property type="match status" value="1"/>
</dbReference>
<name>A0A136IRL0_9PEZI</name>
<evidence type="ECO:0000259" key="3">
    <source>
        <dbReference type="Pfam" id="PF01425"/>
    </source>
</evidence>
<feature type="compositionally biased region" description="Polar residues" evidence="2">
    <location>
        <begin position="97"/>
        <end position="115"/>
    </location>
</feature>
<comment type="similarity">
    <text evidence="1">Belongs to the amidase family.</text>
</comment>
<feature type="region of interest" description="Disordered" evidence="2">
    <location>
        <begin position="84"/>
        <end position="120"/>
    </location>
</feature>
<sequence length="659" mass="71013">MSPPSSPQKKRFFLYPEPISAPPSPPRPERKSNPAFTGLVLVIATFLLEWSGLLRQYIWQNAGFGDLRKIRHLIESAEPRFDPTVFPLGEEARPDSSSEASDTTANGNGAAQSKTAAAKPGLAPLGQRHYTVADYRELYLSGEVTPLDVAHAILPFIRRDTSPPGLHSLGWHEVNVDLILAAARASTERYASGQSLGPLDGVPSVIKDEYDMTGYTTTLGSPNDYTGKKLEDGKIDAWNVRQMEAAGIVILGKVSMHEFGMDTSGNNILFGTTRNPYNANYYTGGSSGGSAYAVATGLVPIALGSDGGGSIRIPASYCSVFGLKTSHGRLSCKPGENHSNTCGVNGPLAADIRSLAAFYGVLSEAHPTTNYPLRSPFTPSPTADQILFHPSGSHSRKKLIGIPEAWFARADPSVQRLCRATIDRLVMHRGYTTVPIEIPFLHEGQIAHALTILTDAATLLPPSHPTERRYKDEFERLSPANRILLALGRTTPAADFLLAQKLRRVLMQHLAWLWSAAQHGPDMVIVTPVSACAGWPIANTDPSGGELKRGLSDGDRTLRTMEFVWMGNFCGVPALSVPSGYVKPGENKEGVAGDVAAAGDAGKVPVGLMAMGEWASEEALLRFGLDAEELMGPEDEGVQCRPECWVDVLRLAKERKGRA</sequence>
<dbReference type="InterPro" id="IPR023631">
    <property type="entry name" value="Amidase_dom"/>
</dbReference>
<dbReference type="PANTHER" id="PTHR11895">
    <property type="entry name" value="TRANSAMIDASE"/>
    <property type="match status" value="1"/>
</dbReference>
<gene>
    <name evidence="4" type="ORF">Micbo1qcDRAFT_208196</name>
</gene>
<keyword evidence="5" id="KW-1185">Reference proteome</keyword>
<dbReference type="Pfam" id="PF01425">
    <property type="entry name" value="Amidase"/>
    <property type="match status" value="1"/>
</dbReference>
<dbReference type="InParanoid" id="A0A136IRL0"/>
<evidence type="ECO:0000256" key="2">
    <source>
        <dbReference type="SAM" id="MobiDB-lite"/>
    </source>
</evidence>
<evidence type="ECO:0000313" key="4">
    <source>
        <dbReference type="EMBL" id="KXJ87580.1"/>
    </source>
</evidence>
<dbReference type="EMBL" id="KQ964262">
    <property type="protein sequence ID" value="KXJ87580.1"/>
    <property type="molecule type" value="Genomic_DNA"/>
</dbReference>
<dbReference type="SUPFAM" id="SSF75304">
    <property type="entry name" value="Amidase signature (AS) enzymes"/>
    <property type="match status" value="1"/>
</dbReference>
<accession>A0A136IRL0</accession>
<dbReference type="InterPro" id="IPR020556">
    <property type="entry name" value="Amidase_CS"/>
</dbReference>
<feature type="region of interest" description="Disordered" evidence="2">
    <location>
        <begin position="1"/>
        <end position="31"/>
    </location>
</feature>
<dbReference type="OrthoDB" id="421993at2759"/>
<feature type="domain" description="Amidase" evidence="3">
    <location>
        <begin position="171"/>
        <end position="621"/>
    </location>
</feature>
<reference evidence="5" key="1">
    <citation type="submission" date="2016-02" db="EMBL/GenBank/DDBJ databases">
        <title>Draft genome sequence of Microdochium bolleyi, a fungal endophyte of beachgrass.</title>
        <authorList>
            <consortium name="DOE Joint Genome Institute"/>
            <person name="David A.S."/>
            <person name="May G."/>
            <person name="Haridas S."/>
            <person name="Lim J."/>
            <person name="Wang M."/>
            <person name="Labutti K."/>
            <person name="Lipzen A."/>
            <person name="Barry K."/>
            <person name="Grigoriev I.V."/>
        </authorList>
    </citation>
    <scope>NUCLEOTIDE SEQUENCE [LARGE SCALE GENOMIC DNA]</scope>
    <source>
        <strain evidence="5">J235TASD1</strain>
    </source>
</reference>
<proteinExistence type="inferred from homology"/>
<dbReference type="AlphaFoldDB" id="A0A136IRL0"/>
<protein>
    <submittedName>
        <fullName evidence="4">Amidase signature domain-containing protein</fullName>
    </submittedName>
</protein>
<dbReference type="InterPro" id="IPR036928">
    <property type="entry name" value="AS_sf"/>
</dbReference>